<dbReference type="VEuPathDB" id="TriTrypDB:Tc_MARK_2664"/>
<dbReference type="VEuPathDB" id="TriTrypDB:TCSYLVIO_003969"/>
<comment type="caution">
    <text evidence="1">The sequence shown here is derived from an EMBL/GenBank/DDBJ whole genome shotgun (WGS) entry which is preliminary data.</text>
</comment>
<dbReference type="VEuPathDB" id="TriTrypDB:TcCLB.506199.30"/>
<dbReference type="VEuPathDB" id="TriTrypDB:BCY84_03483"/>
<dbReference type="VEuPathDB" id="TriTrypDB:TCDM_07325"/>
<dbReference type="Proteomes" id="UP000246078">
    <property type="component" value="Unassembled WGS sequence"/>
</dbReference>
<name>A0A2V2V2X4_TRYCR</name>
<reference evidence="1 2" key="1">
    <citation type="journal article" date="2018" name="Microb. Genom.">
        <title>Expanding an expanded genome: long-read sequencing of Trypanosoma cruzi.</title>
        <authorList>
            <person name="Berna L."/>
            <person name="Rodriguez M."/>
            <person name="Chiribao M.L."/>
            <person name="Parodi-Talice A."/>
            <person name="Pita S."/>
            <person name="Rijo G."/>
            <person name="Alvarez-Valin F."/>
            <person name="Robello C."/>
        </authorList>
    </citation>
    <scope>NUCLEOTIDE SEQUENCE [LARGE SCALE GENOMIC DNA]</scope>
    <source>
        <strain evidence="1 2">TCC</strain>
    </source>
</reference>
<organism evidence="1 2">
    <name type="scientific">Trypanosoma cruzi</name>
    <dbReference type="NCBI Taxonomy" id="5693"/>
    <lineage>
        <taxon>Eukaryota</taxon>
        <taxon>Discoba</taxon>
        <taxon>Euglenozoa</taxon>
        <taxon>Kinetoplastea</taxon>
        <taxon>Metakinetoplastina</taxon>
        <taxon>Trypanosomatida</taxon>
        <taxon>Trypanosomatidae</taxon>
        <taxon>Trypanosoma</taxon>
        <taxon>Schizotrypanum</taxon>
    </lineage>
</organism>
<dbReference type="VEuPathDB" id="TriTrypDB:TcCL_ESM03206"/>
<dbReference type="VEuPathDB" id="TriTrypDB:TcBrA4_0075450"/>
<evidence type="ECO:0000313" key="2">
    <source>
        <dbReference type="Proteomes" id="UP000246078"/>
    </source>
</evidence>
<dbReference type="AlphaFoldDB" id="A0A2V2V2X4"/>
<gene>
    <name evidence="1" type="ORF">C3747_384g19</name>
</gene>
<protein>
    <submittedName>
        <fullName evidence="1">Uncharacterized protein</fullName>
    </submittedName>
</protein>
<dbReference type="EMBL" id="PRFC01000384">
    <property type="protein sequence ID" value="PWU89836.1"/>
    <property type="molecule type" value="Genomic_DNA"/>
</dbReference>
<dbReference type="VEuPathDB" id="TriTrypDB:TcG_05508"/>
<dbReference type="VEuPathDB" id="TriTrypDB:TcCLB.506201.4"/>
<dbReference type="VEuPathDB" id="TriTrypDB:TCDM_07326"/>
<dbReference type="Gene3D" id="1.25.40.10">
    <property type="entry name" value="Tetratricopeptide repeat domain"/>
    <property type="match status" value="1"/>
</dbReference>
<dbReference type="VEuPathDB" id="TriTrypDB:C4B63_20g323"/>
<dbReference type="VEuPathDB" id="TriTrypDB:C3747_384g19"/>
<sequence length="730" mass="83146">MQRCILARVVNSLPSSLHGITSNNDSKHKVFFPLRQAVAEPSVDTNTEAYRHLAHELSLLSQEEFGRRLYRFSRTNFDPTQTTVVHALVSELISRRVQEVSIKCVREYAHLAHVAKLHKLCLDVYFARANLTTIGSVTENNDTKVGDFAVPDFVVDSAYALCSTSDLIRLASYCVKHLQQVPSLGWEVMSAFSLVRAFWRCICVASIHGRQQDAEYKQALKDASYIYDEYMELVYPDAYKELTTQDAIRTVQRFVQYASSADEGEMLFFRFCLQKGFLRRPRDTTRGEGDDGFGMNAGATVEGGKISEEQWFYASLIATCRVGNHVDSALRYFDDIGSYLGIVQVSCNDLLHSCSRKIRQDDPKRPEAAIGSRDRKSMEKVSEYLIFQLLNVLQIAKENGKIVFIARAMLRDGVQLGISVWSIVLIAAGETRAADLALAAFTQAKDALGDGSHALDRRGNEYLLQTAINALSRCQVPRFEEEYLQPCHDQQLMHCTNEFYFCALLQHAHNSMDPANGAEEVLRRMKEKGTPLTTRIISRLMKIYLRIESPKLLELYQHATQQLGTFRSSWLDELLLWADRRRYELTHGERKYILDEVQRVHGIKGTQGDLGGLRTQYALLKYDYEYSPLEVFASTSYPPETEPTILDSRVHFLLKHPHCVAHNIEKWRNGCTFWINNTVGDEEKAQRFLRLSLLTNEGATTTNGEIKPEEFRLYMGRMLEALQKSNNCVV</sequence>
<dbReference type="VEuPathDB" id="TriTrypDB:TcCLB.507673.40"/>
<evidence type="ECO:0000313" key="1">
    <source>
        <dbReference type="EMBL" id="PWU89836.1"/>
    </source>
</evidence>
<accession>A0A2V2V2X4</accession>
<dbReference type="VEuPathDB" id="TriTrypDB:ECC02_008798"/>
<dbReference type="InterPro" id="IPR011990">
    <property type="entry name" value="TPR-like_helical_dom_sf"/>
</dbReference>
<proteinExistence type="predicted"/>